<dbReference type="EMBL" id="VSRR010028424">
    <property type="protein sequence ID" value="MPC68814.1"/>
    <property type="molecule type" value="Genomic_DNA"/>
</dbReference>
<feature type="compositionally biased region" description="Polar residues" evidence="1">
    <location>
        <begin position="7"/>
        <end position="16"/>
    </location>
</feature>
<accession>A0A5B7HJP6</accession>
<reference evidence="2 3" key="1">
    <citation type="submission" date="2019-05" db="EMBL/GenBank/DDBJ databases">
        <title>Another draft genome of Portunus trituberculatus and its Hox gene families provides insights of decapod evolution.</title>
        <authorList>
            <person name="Jeong J.-H."/>
            <person name="Song I."/>
            <person name="Kim S."/>
            <person name="Choi T."/>
            <person name="Kim D."/>
            <person name="Ryu S."/>
            <person name="Kim W."/>
        </authorList>
    </citation>
    <scope>NUCLEOTIDE SEQUENCE [LARGE SCALE GENOMIC DNA]</scope>
    <source>
        <tissue evidence="2">Muscle</tissue>
    </source>
</reference>
<sequence>MPLGATSPLQSGATHRTTPRHPQRHVMLKKAVQRRPDLEANLPRLEKQQNTHSPRFRRRGAAGRSRAGRSEVGCFFLLELVMRGGGGAGVVRGRSGRGRMEVLGVGSHGTPAGWLGFWVHLGHHT</sequence>
<name>A0A5B7HJP6_PORTR</name>
<protein>
    <submittedName>
        <fullName evidence="2">Uncharacterized protein</fullName>
    </submittedName>
</protein>
<feature type="compositionally biased region" description="Basic residues" evidence="1">
    <location>
        <begin position="17"/>
        <end position="33"/>
    </location>
</feature>
<comment type="caution">
    <text evidence="2">The sequence shown here is derived from an EMBL/GenBank/DDBJ whole genome shotgun (WGS) entry which is preliminary data.</text>
</comment>
<feature type="compositionally biased region" description="Basic and acidic residues" evidence="1">
    <location>
        <begin position="34"/>
        <end position="49"/>
    </location>
</feature>
<evidence type="ECO:0000313" key="2">
    <source>
        <dbReference type="EMBL" id="MPC68814.1"/>
    </source>
</evidence>
<proteinExistence type="predicted"/>
<organism evidence="2 3">
    <name type="scientific">Portunus trituberculatus</name>
    <name type="common">Swimming crab</name>
    <name type="synonym">Neptunus trituberculatus</name>
    <dbReference type="NCBI Taxonomy" id="210409"/>
    <lineage>
        <taxon>Eukaryota</taxon>
        <taxon>Metazoa</taxon>
        <taxon>Ecdysozoa</taxon>
        <taxon>Arthropoda</taxon>
        <taxon>Crustacea</taxon>
        <taxon>Multicrustacea</taxon>
        <taxon>Malacostraca</taxon>
        <taxon>Eumalacostraca</taxon>
        <taxon>Eucarida</taxon>
        <taxon>Decapoda</taxon>
        <taxon>Pleocyemata</taxon>
        <taxon>Brachyura</taxon>
        <taxon>Eubrachyura</taxon>
        <taxon>Portunoidea</taxon>
        <taxon>Portunidae</taxon>
        <taxon>Portuninae</taxon>
        <taxon>Portunus</taxon>
    </lineage>
</organism>
<evidence type="ECO:0000256" key="1">
    <source>
        <dbReference type="SAM" id="MobiDB-lite"/>
    </source>
</evidence>
<gene>
    <name evidence="2" type="ORF">E2C01_063026</name>
</gene>
<dbReference type="Proteomes" id="UP000324222">
    <property type="component" value="Unassembled WGS sequence"/>
</dbReference>
<feature type="region of interest" description="Disordered" evidence="1">
    <location>
        <begin position="1"/>
        <end position="68"/>
    </location>
</feature>
<evidence type="ECO:0000313" key="3">
    <source>
        <dbReference type="Proteomes" id="UP000324222"/>
    </source>
</evidence>
<dbReference type="AlphaFoldDB" id="A0A5B7HJP6"/>
<keyword evidence="3" id="KW-1185">Reference proteome</keyword>